<dbReference type="Gene3D" id="2.115.10.20">
    <property type="entry name" value="Glycosyl hydrolase domain, family 43"/>
    <property type="match status" value="1"/>
</dbReference>
<name>A0A4Q2IQK5_9SPHN</name>
<accession>A0A4Q2IQK5</accession>
<dbReference type="PANTHER" id="PTHR34106">
    <property type="entry name" value="GLYCOSIDASE"/>
    <property type="match status" value="1"/>
</dbReference>
<comment type="caution">
    <text evidence="4">The sequence shown here is derived from an EMBL/GenBank/DDBJ whole genome shotgun (WGS) entry which is preliminary data.</text>
</comment>
<dbReference type="RefSeq" id="WP_129342819.1">
    <property type="nucleotide sequence ID" value="NZ_JACIDD010000003.1"/>
</dbReference>
<keyword evidence="2" id="KW-0808">Transferase</keyword>
<dbReference type="InterPro" id="IPR023296">
    <property type="entry name" value="Glyco_hydro_beta-prop_sf"/>
</dbReference>
<dbReference type="Proteomes" id="UP000292347">
    <property type="component" value="Unassembled WGS sequence"/>
</dbReference>
<dbReference type="InterPro" id="IPR007184">
    <property type="entry name" value="Mannoside_phosphorylase"/>
</dbReference>
<dbReference type="GO" id="GO:0016757">
    <property type="term" value="F:glycosyltransferase activity"/>
    <property type="evidence" value="ECO:0007669"/>
    <property type="project" value="UniProtKB-KW"/>
</dbReference>
<evidence type="ECO:0000256" key="3">
    <source>
        <dbReference type="ARBA" id="ARBA00024356"/>
    </source>
</evidence>
<protein>
    <submittedName>
        <fullName evidence="4">Glycosidase</fullName>
    </submittedName>
</protein>
<evidence type="ECO:0000313" key="4">
    <source>
        <dbReference type="EMBL" id="RXZ30377.1"/>
    </source>
</evidence>
<dbReference type="Pfam" id="PF04041">
    <property type="entry name" value="Glyco_hydro_130"/>
    <property type="match status" value="1"/>
</dbReference>
<organism evidence="4 5">
    <name type="scientific">Sphingomonas desiccabilis</name>
    <dbReference type="NCBI Taxonomy" id="429134"/>
    <lineage>
        <taxon>Bacteria</taxon>
        <taxon>Pseudomonadati</taxon>
        <taxon>Pseudomonadota</taxon>
        <taxon>Alphaproteobacteria</taxon>
        <taxon>Sphingomonadales</taxon>
        <taxon>Sphingomonadaceae</taxon>
        <taxon>Sphingomonas</taxon>
    </lineage>
</organism>
<evidence type="ECO:0000313" key="5">
    <source>
        <dbReference type="Proteomes" id="UP000292347"/>
    </source>
</evidence>
<dbReference type="SUPFAM" id="SSF75005">
    <property type="entry name" value="Arabinanase/levansucrase/invertase"/>
    <property type="match status" value="1"/>
</dbReference>
<dbReference type="EMBL" id="SDPT01000003">
    <property type="protein sequence ID" value="RXZ30377.1"/>
    <property type="molecule type" value="Genomic_DNA"/>
</dbReference>
<keyword evidence="1" id="KW-0328">Glycosyltransferase</keyword>
<dbReference type="GO" id="GO:0016798">
    <property type="term" value="F:hydrolase activity, acting on glycosyl bonds"/>
    <property type="evidence" value="ECO:0007669"/>
    <property type="project" value="UniProtKB-KW"/>
</dbReference>
<reference evidence="4 5" key="1">
    <citation type="submission" date="2019-01" db="EMBL/GenBank/DDBJ databases">
        <title>Sphingomonas mucosissima sp. nov. and Sphingomonas desiccabilis sp. nov., from biological soil crusts in the Colorado Plateau, USA.</title>
        <authorList>
            <person name="Zhu D."/>
        </authorList>
    </citation>
    <scope>NUCLEOTIDE SEQUENCE [LARGE SCALE GENOMIC DNA]</scope>
    <source>
        <strain evidence="4 5">CP1D</strain>
    </source>
</reference>
<dbReference type="PANTHER" id="PTHR34106:SF5">
    <property type="entry name" value="GLYCOSIDASE"/>
    <property type="match status" value="1"/>
</dbReference>
<gene>
    <name evidence="4" type="ORF">EO081_14355</name>
</gene>
<comment type="similarity">
    <text evidence="3">Belongs to the glycosyl hydrolase 130 family.</text>
</comment>
<dbReference type="OrthoDB" id="9776657at2"/>
<sequence length="370" mass="40405">MAEDRIVFAPDDVDLARSPLRRGIAEPTFVLGAFNPGLTRLANGNLLLMVRVAEALAEPIRDGQVRSIRWTPVGYRLDDFDAAGADVADPRFFVLSGGAYPFLGLTSLSWLLPVELDPEGQRIVAVHYDRAIEPDARHGEYGIEDPRIVRIGDRWWMTVCAVSGGRLCTVMYDSDNGLDWRSCGLVLDHGNKDMIPFEGTVGDRYLALTRPLSDAWFAMPPDDDDAGGPSINLATSPDMLHWRPVADFAIRPLKAAAASKLGGGTPPVRTARGWMLLYHGVEKQGAVGVYRTYRALLDADDPTRILEREESAPVLEAAPDLIAPFAHQAYLPQPVVFTTGIVDAGDSWLVASGEADLACRMTRIAKARLD</sequence>
<proteinExistence type="inferred from homology"/>
<evidence type="ECO:0000256" key="2">
    <source>
        <dbReference type="ARBA" id="ARBA00022679"/>
    </source>
</evidence>
<evidence type="ECO:0000256" key="1">
    <source>
        <dbReference type="ARBA" id="ARBA00022676"/>
    </source>
</evidence>
<keyword evidence="4" id="KW-0378">Hydrolase</keyword>
<dbReference type="AlphaFoldDB" id="A0A4Q2IQK5"/>
<keyword evidence="5" id="KW-1185">Reference proteome</keyword>
<keyword evidence="4" id="KW-0326">Glycosidase</keyword>